<comment type="caution">
    <text evidence="2">The sequence shown here is derived from an EMBL/GenBank/DDBJ whole genome shotgun (WGS) entry which is preliminary data.</text>
</comment>
<evidence type="ECO:0000313" key="3">
    <source>
        <dbReference type="Proteomes" id="UP000537141"/>
    </source>
</evidence>
<accession>A0A7X0NGU7</accession>
<dbReference type="Proteomes" id="UP000537141">
    <property type="component" value="Unassembled WGS sequence"/>
</dbReference>
<sequence>MKIEASPVEFLWHGMFLMAGIMIVGYFVIEEFFPIGKNNERHWRFSEYYKKHPEEFKKH</sequence>
<name>A0A7X0NGU7_9GAMM</name>
<keyword evidence="1" id="KW-0472">Membrane</keyword>
<protein>
    <submittedName>
        <fullName evidence="2">Uncharacterized protein</fullName>
    </submittedName>
</protein>
<dbReference type="AlphaFoldDB" id="A0A7X0NGU7"/>
<keyword evidence="1" id="KW-1133">Transmembrane helix</keyword>
<keyword evidence="3" id="KW-1185">Reference proteome</keyword>
<feature type="transmembrane region" description="Helical" evidence="1">
    <location>
        <begin position="12"/>
        <end position="29"/>
    </location>
</feature>
<evidence type="ECO:0000313" key="2">
    <source>
        <dbReference type="EMBL" id="MBB6543113.1"/>
    </source>
</evidence>
<dbReference type="RefSeq" id="WP_184423912.1">
    <property type="nucleotide sequence ID" value="NZ_BAABLB010000028.1"/>
</dbReference>
<keyword evidence="1" id="KW-0812">Transmembrane</keyword>
<dbReference type="EMBL" id="JACHHU010000010">
    <property type="protein sequence ID" value="MBB6543113.1"/>
    <property type="molecule type" value="Genomic_DNA"/>
</dbReference>
<proteinExistence type="predicted"/>
<evidence type="ECO:0000256" key="1">
    <source>
        <dbReference type="SAM" id="Phobius"/>
    </source>
</evidence>
<reference evidence="2 3" key="1">
    <citation type="submission" date="2020-08" db="EMBL/GenBank/DDBJ databases">
        <title>Genomic Encyclopedia of Type Strains, Phase IV (KMG-IV): sequencing the most valuable type-strain genomes for metagenomic binning, comparative biology and taxonomic classification.</title>
        <authorList>
            <person name="Goeker M."/>
        </authorList>
    </citation>
    <scope>NUCLEOTIDE SEQUENCE [LARGE SCALE GENOMIC DNA]</scope>
    <source>
        <strain evidence="2 3">DSM 26287</strain>
    </source>
</reference>
<organism evidence="2 3">
    <name type="scientific">Thalassotalea piscium</name>
    <dbReference type="NCBI Taxonomy" id="1230533"/>
    <lineage>
        <taxon>Bacteria</taxon>
        <taxon>Pseudomonadati</taxon>
        <taxon>Pseudomonadota</taxon>
        <taxon>Gammaproteobacteria</taxon>
        <taxon>Alteromonadales</taxon>
        <taxon>Colwelliaceae</taxon>
        <taxon>Thalassotalea</taxon>
    </lineage>
</organism>
<gene>
    <name evidence="2" type="ORF">HNQ55_001620</name>
</gene>